<dbReference type="PANTHER" id="PTHR42760">
    <property type="entry name" value="SHORT-CHAIN DEHYDROGENASES/REDUCTASES FAMILY MEMBER"/>
    <property type="match status" value="1"/>
</dbReference>
<gene>
    <name evidence="3" type="ORF">ACFP1K_20500</name>
</gene>
<dbReference type="EC" id="1.1.1.-" evidence="3"/>
<keyword evidence="4" id="KW-1185">Reference proteome</keyword>
<dbReference type="Pfam" id="PF13561">
    <property type="entry name" value="adh_short_C2"/>
    <property type="match status" value="1"/>
</dbReference>
<evidence type="ECO:0000256" key="2">
    <source>
        <dbReference type="ARBA" id="ARBA00023002"/>
    </source>
</evidence>
<reference evidence="4" key="1">
    <citation type="journal article" date="2019" name="Int. J. Syst. Evol. Microbiol.">
        <title>The Global Catalogue of Microorganisms (GCM) 10K type strain sequencing project: providing services to taxonomists for standard genome sequencing and annotation.</title>
        <authorList>
            <consortium name="The Broad Institute Genomics Platform"/>
            <consortium name="The Broad Institute Genome Sequencing Center for Infectious Disease"/>
            <person name="Wu L."/>
            <person name="Ma J."/>
        </authorList>
    </citation>
    <scope>NUCLEOTIDE SEQUENCE [LARGE SCALE GENOMIC DNA]</scope>
    <source>
        <strain evidence="4">JCM 30346</strain>
    </source>
</reference>
<sequence length="286" mass="29044">MSLGTGDLTGGGDPFRLDGRVLVVTGSAQGIGRAVATRAAERGATVAGLDRDAGPGRRAADELTATGADAAFFHCDMAEPDQIRAAFDQIEARYGRVDVLVNNAAAGSHTPPAELTLGEWHHVVNVNVTGYLLAAQAAGALMIAGGRGGAIVNMSSIGGSSALGRGNFAYSITKGAVNQLTKELAIEWAPYGIRVNAIQPCQVRTEGIGSLLADRRFDDGRVSDRFVAGIPLGRLAEPAEIAAVAVFLGSDAAGFVTGVTLPVDGGNLALNAGGTIGARVADGVPR</sequence>
<dbReference type="InterPro" id="IPR002347">
    <property type="entry name" value="SDR_fam"/>
</dbReference>
<proteinExistence type="inferred from homology"/>
<evidence type="ECO:0000313" key="4">
    <source>
        <dbReference type="Proteomes" id="UP001596137"/>
    </source>
</evidence>
<comment type="similarity">
    <text evidence="1">Belongs to the short-chain dehydrogenases/reductases (SDR) family.</text>
</comment>
<dbReference type="Gene3D" id="3.40.50.720">
    <property type="entry name" value="NAD(P)-binding Rossmann-like Domain"/>
    <property type="match status" value="1"/>
</dbReference>
<dbReference type="PROSITE" id="PS00061">
    <property type="entry name" value="ADH_SHORT"/>
    <property type="match status" value="1"/>
</dbReference>
<dbReference type="PRINTS" id="PR00080">
    <property type="entry name" value="SDRFAMILY"/>
</dbReference>
<dbReference type="NCBIfam" id="NF005559">
    <property type="entry name" value="PRK07231.1"/>
    <property type="match status" value="1"/>
</dbReference>
<keyword evidence="2 3" id="KW-0560">Oxidoreductase</keyword>
<comment type="caution">
    <text evidence="3">The sequence shown here is derived from an EMBL/GenBank/DDBJ whole genome shotgun (WGS) entry which is preliminary data.</text>
</comment>
<accession>A0ABW1NMX2</accession>
<dbReference type="Proteomes" id="UP001596137">
    <property type="component" value="Unassembled WGS sequence"/>
</dbReference>
<evidence type="ECO:0000256" key="1">
    <source>
        <dbReference type="ARBA" id="ARBA00006484"/>
    </source>
</evidence>
<organism evidence="3 4">
    <name type="scientific">Sphaerisporangium aureirubrum</name>
    <dbReference type="NCBI Taxonomy" id="1544736"/>
    <lineage>
        <taxon>Bacteria</taxon>
        <taxon>Bacillati</taxon>
        <taxon>Actinomycetota</taxon>
        <taxon>Actinomycetes</taxon>
        <taxon>Streptosporangiales</taxon>
        <taxon>Streptosporangiaceae</taxon>
        <taxon>Sphaerisporangium</taxon>
    </lineage>
</organism>
<dbReference type="InterPro" id="IPR036291">
    <property type="entry name" value="NAD(P)-bd_dom_sf"/>
</dbReference>
<dbReference type="SUPFAM" id="SSF51735">
    <property type="entry name" value="NAD(P)-binding Rossmann-fold domains"/>
    <property type="match status" value="1"/>
</dbReference>
<dbReference type="RefSeq" id="WP_380755661.1">
    <property type="nucleotide sequence ID" value="NZ_JBHSRF010000030.1"/>
</dbReference>
<dbReference type="PRINTS" id="PR00081">
    <property type="entry name" value="GDHRDH"/>
</dbReference>
<dbReference type="PANTHER" id="PTHR42760:SF115">
    <property type="entry name" value="3-OXOACYL-[ACYL-CARRIER-PROTEIN] REDUCTASE FABG"/>
    <property type="match status" value="1"/>
</dbReference>
<dbReference type="InterPro" id="IPR020904">
    <property type="entry name" value="Sc_DH/Rdtase_CS"/>
</dbReference>
<evidence type="ECO:0000313" key="3">
    <source>
        <dbReference type="EMBL" id="MFC6083562.1"/>
    </source>
</evidence>
<name>A0ABW1NMX2_9ACTN</name>
<dbReference type="CDD" id="cd05233">
    <property type="entry name" value="SDR_c"/>
    <property type="match status" value="1"/>
</dbReference>
<dbReference type="EMBL" id="JBHSRF010000030">
    <property type="protein sequence ID" value="MFC6083562.1"/>
    <property type="molecule type" value="Genomic_DNA"/>
</dbReference>
<dbReference type="GO" id="GO:0016491">
    <property type="term" value="F:oxidoreductase activity"/>
    <property type="evidence" value="ECO:0007669"/>
    <property type="project" value="UniProtKB-KW"/>
</dbReference>
<protein>
    <submittedName>
        <fullName evidence="3">SDR family NAD(P)-dependent oxidoreductase</fullName>
        <ecNumber evidence="3">1.1.1.-</ecNumber>
    </submittedName>
</protein>